<dbReference type="InterPro" id="IPR052698">
    <property type="entry name" value="MoCofactor_Util/Proc"/>
</dbReference>
<dbReference type="AlphaFoldDB" id="A0AAI8ESI7"/>
<dbReference type="PANTHER" id="PTHR30388:SF4">
    <property type="entry name" value="MOLYBDENUM COFACTOR INSERTION CHAPERONE PAOD"/>
    <property type="match status" value="1"/>
</dbReference>
<gene>
    <name evidence="2" type="ordered locus">XAC2891</name>
</gene>
<accession>A0AAI8ESI7</accession>
<proteinExistence type="predicted"/>
<dbReference type="Proteomes" id="UP000000576">
    <property type="component" value="Chromosome"/>
</dbReference>
<dbReference type="InterPro" id="IPR027051">
    <property type="entry name" value="XdhC_Rossmann_dom"/>
</dbReference>
<reference evidence="2 3" key="1">
    <citation type="journal article" date="2002" name="Nature">
        <title>Comparison of the genomes of two Xanthomonas pathogens with differing host specificities.</title>
        <authorList>
            <person name="da Silva A.C."/>
            <person name="Ferro J.A."/>
            <person name="Reinach F.C."/>
            <person name="Farah C.S."/>
            <person name="Furlan L.R."/>
            <person name="Quaggio R.B."/>
            <person name="Monteiro-Vitorello C.B."/>
            <person name="Van Sluys M.A."/>
            <person name="Almeida N.F."/>
            <person name="Alves L.M."/>
            <person name="do Amaral A.M."/>
            <person name="Bertolini M.C."/>
            <person name="Camargo L.E."/>
            <person name="Camarotte G."/>
            <person name="Cannavan F."/>
            <person name="Cardozo J."/>
            <person name="Chambergo F."/>
            <person name="Ciapina L.P."/>
            <person name="Cicarelli R.M."/>
            <person name="Coutinho L.L."/>
            <person name="Cursino-Santos J.R."/>
            <person name="El-Dorry H."/>
            <person name="Faria J.B."/>
            <person name="Ferreira A.J."/>
            <person name="Ferreira R.C."/>
            <person name="Ferro M.I."/>
            <person name="Formighieri E.F."/>
            <person name="Franco M.C."/>
            <person name="Greggio C.C."/>
            <person name="Gruber A."/>
            <person name="Katsuyama A.M."/>
            <person name="Kishi L.T."/>
            <person name="Leite R.P."/>
            <person name="Lemos E.G."/>
            <person name="Lemos M.V."/>
            <person name="Locali E.C."/>
            <person name="Machado M.A."/>
            <person name="Madeira A.M."/>
            <person name="Martinez-Rossi N.M."/>
            <person name="Martins E.C."/>
            <person name="Meidanis J."/>
            <person name="Menck C.F."/>
            <person name="Miyaki C.Y."/>
            <person name="Moon D.H."/>
            <person name="Moreira L.M."/>
            <person name="Novo M.T."/>
            <person name="Okura V.K."/>
            <person name="Oliveira M.C."/>
            <person name="Oliveira V.R."/>
            <person name="Pereira H.A."/>
            <person name="Rossi A."/>
            <person name="Sena J.A."/>
            <person name="Silva C."/>
            <person name="de Souza R.F."/>
            <person name="Spinola L.A."/>
            <person name="Takita M.A."/>
            <person name="Tamura R.E."/>
            <person name="Teixeira E.C."/>
            <person name="Tezza R.I."/>
            <person name="Trindade dos Santos M."/>
            <person name="Truffi D."/>
            <person name="Tsai S.M."/>
            <person name="White F.F."/>
            <person name="Setubal J.C."/>
            <person name="Kitajima J.P."/>
        </authorList>
    </citation>
    <scope>NUCLEOTIDE SEQUENCE [LARGE SCALE GENOMIC DNA]</scope>
    <source>
        <strain evidence="2 3">306</strain>
    </source>
</reference>
<name>A0AAI8ESI7_XANAC</name>
<dbReference type="Pfam" id="PF13478">
    <property type="entry name" value="XdhC_C"/>
    <property type="match status" value="1"/>
</dbReference>
<feature type="domain" description="XdhC Rossmann" evidence="1">
    <location>
        <begin position="132"/>
        <end position="272"/>
    </location>
</feature>
<organism evidence="2 3">
    <name type="scientific">Xanthomonas axonopodis pv. citri (strain 306)</name>
    <dbReference type="NCBI Taxonomy" id="190486"/>
    <lineage>
        <taxon>Bacteria</taxon>
        <taxon>Pseudomonadati</taxon>
        <taxon>Pseudomonadota</taxon>
        <taxon>Gammaproteobacteria</taxon>
        <taxon>Lysobacterales</taxon>
        <taxon>Lysobacteraceae</taxon>
        <taxon>Xanthomonas</taxon>
    </lineage>
</organism>
<evidence type="ECO:0000313" key="2">
    <source>
        <dbReference type="EMBL" id="AAM37736.1"/>
    </source>
</evidence>
<dbReference type="PANTHER" id="PTHR30388">
    <property type="entry name" value="ALDEHYDE OXIDOREDUCTASE MOLYBDENUM COFACTOR ASSEMBLY PROTEIN"/>
    <property type="match status" value="1"/>
</dbReference>
<evidence type="ECO:0000313" key="3">
    <source>
        <dbReference type="Proteomes" id="UP000000576"/>
    </source>
</evidence>
<evidence type="ECO:0000259" key="1">
    <source>
        <dbReference type="Pfam" id="PF13478"/>
    </source>
</evidence>
<dbReference type="KEGG" id="xac:XAC2891"/>
<dbReference type="EMBL" id="AE008923">
    <property type="protein sequence ID" value="AAM37736.1"/>
    <property type="molecule type" value="Genomic_DNA"/>
</dbReference>
<protein>
    <recommendedName>
        <fullName evidence="1">XdhC Rossmann domain-containing protein</fullName>
    </recommendedName>
</protein>
<dbReference type="Gene3D" id="3.40.50.720">
    <property type="entry name" value="NAD(P)-binding Rossmann-like Domain"/>
    <property type="match status" value="1"/>
</dbReference>
<sequence length="286" mass="31122">MCKAPHPARWGARWPSAPTGAWQAMSQAAASKRRWRMKPWQRCAMVSRAGWTMAKAAKCWTSSSAAGGRIGVLVWPVPDLGEHLARWRNARQHRRAFHVALDRASGMVRYLAHAQDARAGEFVRTHRPPLRLVLVGADPSLLALVSLASQMGIEVRVLRPHGPGEPPPGLAPEHYDRRALGDALRDLHLDADSALYSLAHDAEIDLQVARRGLASPVACIGILGSRQKREGRLQALRALGYSDTSLARLRLPAGWRMGRSSPHTIALGVIAEAMQAVADVQAVTAS</sequence>